<evidence type="ECO:0000256" key="3">
    <source>
        <dbReference type="ARBA" id="ARBA00004496"/>
    </source>
</evidence>
<dbReference type="Pfam" id="PF00080">
    <property type="entry name" value="Sod_Cu"/>
    <property type="match status" value="1"/>
</dbReference>
<dbReference type="FunFam" id="3.30.70.100:FF:000038">
    <property type="entry name" value="Superoxide dismutase 1 copper chaperone"/>
    <property type="match status" value="1"/>
</dbReference>
<comment type="similarity">
    <text evidence="4">Belongs to the CCS1 family.</text>
</comment>
<evidence type="ECO:0000256" key="5">
    <source>
        <dbReference type="ARBA" id="ARBA00016103"/>
    </source>
</evidence>
<dbReference type="PROSITE" id="PS50846">
    <property type="entry name" value="HMA_2"/>
    <property type="match status" value="1"/>
</dbReference>
<sequence>MTVVTTFQTLFAVPMHCDSCVKDVSGALHKVKGITKVEANLQDQLLSIEGTAPPSAIVDAIQATGREAILRGSGASNASAVSILETYHEGSTPPVTNSDTRGVGDRMVRGLARMVQVNSTTTLVDLTIRGLAPGTYRATIRAYGDLNDGAASTGPIWAPTSSYSSSSTPSRGDLGTIEIGADGRGSAFIGHAFQVWEVTGHALAISRVDGQEGGKGGDGVLENDENTVVGVIARSAGMWDNDKTVCSCTGKTLWEEREDEVGKGML</sequence>
<keyword evidence="8" id="KW-1015">Disulfide bond</keyword>
<reference evidence="12" key="1">
    <citation type="submission" date="2023-06" db="EMBL/GenBank/DDBJ databases">
        <title>Genome-scale phylogeny and comparative genomics of the fungal order Sordariales.</title>
        <authorList>
            <consortium name="Lawrence Berkeley National Laboratory"/>
            <person name="Hensen N."/>
            <person name="Bonometti L."/>
            <person name="Westerberg I."/>
            <person name="Brannstrom I.O."/>
            <person name="Guillou S."/>
            <person name="Cros-Aarteil S."/>
            <person name="Calhoun S."/>
            <person name="Haridas S."/>
            <person name="Kuo A."/>
            <person name="Mondo S."/>
            <person name="Pangilinan J."/>
            <person name="Riley R."/>
            <person name="LaButti K."/>
            <person name="Andreopoulos B."/>
            <person name="Lipzen A."/>
            <person name="Chen C."/>
            <person name="Yanf M."/>
            <person name="Daum C."/>
            <person name="Ng V."/>
            <person name="Clum A."/>
            <person name="Steindorff A."/>
            <person name="Ohm R."/>
            <person name="Martin F."/>
            <person name="Silar P."/>
            <person name="Natvig D."/>
            <person name="Lalanne C."/>
            <person name="Gautier V."/>
            <person name="Ament-velasquez S.L."/>
            <person name="Kruys A."/>
            <person name="Hutchinson M.I."/>
            <person name="Powell A.J."/>
            <person name="Barry K."/>
            <person name="Miller A.N."/>
            <person name="Grigoriev I.V."/>
            <person name="Debuchy R."/>
            <person name="Gladieux P."/>
            <person name="Thoren M.H."/>
            <person name="Johannesson H."/>
        </authorList>
    </citation>
    <scope>NUCLEOTIDE SEQUENCE</scope>
    <source>
        <strain evidence="12">SMH3391-2</strain>
    </source>
</reference>
<dbReference type="GO" id="GO:0005737">
    <property type="term" value="C:cytoplasm"/>
    <property type="evidence" value="ECO:0007669"/>
    <property type="project" value="UniProtKB-SubCell"/>
</dbReference>
<comment type="subcellular location">
    <subcellularLocation>
        <location evidence="3">Cytoplasm</location>
    </subcellularLocation>
</comment>
<keyword evidence="6" id="KW-0963">Cytoplasm</keyword>
<dbReference type="EMBL" id="JAULSR010000001">
    <property type="protein sequence ID" value="KAK0637230.1"/>
    <property type="molecule type" value="Genomic_DNA"/>
</dbReference>
<evidence type="ECO:0000256" key="10">
    <source>
        <dbReference type="ARBA" id="ARBA00032899"/>
    </source>
</evidence>
<comment type="caution">
    <text evidence="12">The sequence shown here is derived from an EMBL/GenBank/DDBJ whole genome shotgun (WGS) entry which is preliminary data.</text>
</comment>
<comment type="similarity">
    <text evidence="9">In the C-terminal section; belongs to the Cu-Zn superoxide dismutase family.</text>
</comment>
<accession>A0AA39XQG4</accession>
<evidence type="ECO:0000256" key="7">
    <source>
        <dbReference type="ARBA" id="ARBA00022723"/>
    </source>
</evidence>
<evidence type="ECO:0000259" key="11">
    <source>
        <dbReference type="PROSITE" id="PS50846"/>
    </source>
</evidence>
<comment type="function">
    <text evidence="2">Destroys radicals which are normally produced within the cells and which are toxic to biological systems.</text>
</comment>
<evidence type="ECO:0000256" key="6">
    <source>
        <dbReference type="ARBA" id="ARBA00022490"/>
    </source>
</evidence>
<dbReference type="PANTHER" id="PTHR10003">
    <property type="entry name" value="SUPEROXIDE DISMUTASE CU-ZN -RELATED"/>
    <property type="match status" value="1"/>
</dbReference>
<name>A0AA39XQG4_9PEZI</name>
<feature type="domain" description="HMA" evidence="11">
    <location>
        <begin position="6"/>
        <end position="69"/>
    </location>
</feature>
<evidence type="ECO:0000256" key="1">
    <source>
        <dbReference type="ARBA" id="ARBA00001973"/>
    </source>
</evidence>
<evidence type="ECO:0000256" key="4">
    <source>
        <dbReference type="ARBA" id="ARBA00010636"/>
    </source>
</evidence>
<proteinExistence type="inferred from homology"/>
<dbReference type="SUPFAM" id="SSF55008">
    <property type="entry name" value="HMA, heavy metal-associated domain"/>
    <property type="match status" value="1"/>
</dbReference>
<evidence type="ECO:0000313" key="12">
    <source>
        <dbReference type="EMBL" id="KAK0637230.1"/>
    </source>
</evidence>
<dbReference type="GO" id="GO:0006801">
    <property type="term" value="P:superoxide metabolic process"/>
    <property type="evidence" value="ECO:0007669"/>
    <property type="project" value="InterPro"/>
</dbReference>
<evidence type="ECO:0000313" key="13">
    <source>
        <dbReference type="Proteomes" id="UP001174934"/>
    </source>
</evidence>
<dbReference type="InterPro" id="IPR024134">
    <property type="entry name" value="SOD_Cu/Zn_/chaperone"/>
</dbReference>
<comment type="cofactor">
    <cofactor evidence="1">
        <name>Cu(2+)</name>
        <dbReference type="ChEBI" id="CHEBI:29036"/>
    </cofactor>
</comment>
<keyword evidence="13" id="KW-1185">Reference proteome</keyword>
<gene>
    <name evidence="12" type="ORF">B0T17DRAFT_588131</name>
</gene>
<dbReference type="CDD" id="cd00371">
    <property type="entry name" value="HMA"/>
    <property type="match status" value="1"/>
</dbReference>
<dbReference type="InterPro" id="IPR036423">
    <property type="entry name" value="SOD-like_Cu/Zn_dom_sf"/>
</dbReference>
<dbReference type="InterPro" id="IPR001424">
    <property type="entry name" value="SOD_Cu_Zn_dom"/>
</dbReference>
<dbReference type="InterPro" id="IPR006121">
    <property type="entry name" value="HMA_dom"/>
</dbReference>
<dbReference type="Gene3D" id="2.60.40.200">
    <property type="entry name" value="Superoxide dismutase, copper/zinc binding domain"/>
    <property type="match status" value="1"/>
</dbReference>
<dbReference type="Proteomes" id="UP001174934">
    <property type="component" value="Unassembled WGS sequence"/>
</dbReference>
<keyword evidence="7" id="KW-0479">Metal-binding</keyword>
<dbReference type="SUPFAM" id="SSF49329">
    <property type="entry name" value="Cu,Zn superoxide dismutase-like"/>
    <property type="match status" value="1"/>
</dbReference>
<evidence type="ECO:0000256" key="8">
    <source>
        <dbReference type="ARBA" id="ARBA00023157"/>
    </source>
</evidence>
<dbReference type="InterPro" id="IPR036163">
    <property type="entry name" value="HMA_dom_sf"/>
</dbReference>
<dbReference type="Pfam" id="PF00403">
    <property type="entry name" value="HMA"/>
    <property type="match status" value="1"/>
</dbReference>
<organism evidence="12 13">
    <name type="scientific">Bombardia bombarda</name>
    <dbReference type="NCBI Taxonomy" id="252184"/>
    <lineage>
        <taxon>Eukaryota</taxon>
        <taxon>Fungi</taxon>
        <taxon>Dikarya</taxon>
        <taxon>Ascomycota</taxon>
        <taxon>Pezizomycotina</taxon>
        <taxon>Sordariomycetes</taxon>
        <taxon>Sordariomycetidae</taxon>
        <taxon>Sordariales</taxon>
        <taxon>Lasiosphaeriaceae</taxon>
        <taxon>Bombardia</taxon>
    </lineage>
</organism>
<dbReference type="Gene3D" id="3.30.70.100">
    <property type="match status" value="1"/>
</dbReference>
<dbReference type="AlphaFoldDB" id="A0AA39XQG4"/>
<evidence type="ECO:0000256" key="2">
    <source>
        <dbReference type="ARBA" id="ARBA00003917"/>
    </source>
</evidence>
<dbReference type="GO" id="GO:0005507">
    <property type="term" value="F:copper ion binding"/>
    <property type="evidence" value="ECO:0007669"/>
    <property type="project" value="InterPro"/>
</dbReference>
<evidence type="ECO:0000256" key="9">
    <source>
        <dbReference type="ARBA" id="ARBA00025798"/>
    </source>
</evidence>
<protein>
    <recommendedName>
        <fullName evidence="5">Superoxide dismutase 1 copper chaperone</fullName>
    </recommendedName>
    <alternativeName>
        <fullName evidence="10">Superoxide dismutase copper chaperone</fullName>
    </alternativeName>
</protein>